<dbReference type="AlphaFoldDB" id="I0YIA8"/>
<accession>I0YIA8</accession>
<evidence type="ECO:0000313" key="1">
    <source>
        <dbReference type="EMBL" id="EIE18127.1"/>
    </source>
</evidence>
<dbReference type="EMBL" id="AGSI01000026">
    <property type="protein sequence ID" value="EIE18127.1"/>
    <property type="molecule type" value="Genomic_DNA"/>
</dbReference>
<gene>
    <name evidence="1" type="ORF">COCSUDRAFT_34600</name>
</gene>
<organism evidence="1 2">
    <name type="scientific">Coccomyxa subellipsoidea (strain C-169)</name>
    <name type="common">Green microalga</name>
    <dbReference type="NCBI Taxonomy" id="574566"/>
    <lineage>
        <taxon>Eukaryota</taxon>
        <taxon>Viridiplantae</taxon>
        <taxon>Chlorophyta</taxon>
        <taxon>core chlorophytes</taxon>
        <taxon>Trebouxiophyceae</taxon>
        <taxon>Trebouxiophyceae incertae sedis</taxon>
        <taxon>Coccomyxaceae</taxon>
        <taxon>Coccomyxa</taxon>
        <taxon>Coccomyxa subellipsoidea</taxon>
    </lineage>
</organism>
<proteinExistence type="predicted"/>
<dbReference type="RefSeq" id="XP_005642671.1">
    <property type="nucleotide sequence ID" value="XM_005642614.1"/>
</dbReference>
<reference evidence="1 2" key="1">
    <citation type="journal article" date="2012" name="Genome Biol.">
        <title>The genome of the polar eukaryotic microalga coccomyxa subellipsoidea reveals traits of cold adaptation.</title>
        <authorList>
            <person name="Blanc G."/>
            <person name="Agarkova I."/>
            <person name="Grimwood J."/>
            <person name="Kuo A."/>
            <person name="Brueggeman A."/>
            <person name="Dunigan D."/>
            <person name="Gurnon J."/>
            <person name="Ladunga I."/>
            <person name="Lindquist E."/>
            <person name="Lucas S."/>
            <person name="Pangilinan J."/>
            <person name="Proschold T."/>
            <person name="Salamov A."/>
            <person name="Schmutz J."/>
            <person name="Weeks D."/>
            <person name="Yamada T."/>
            <person name="Claverie J.M."/>
            <person name="Grigoriev I."/>
            <person name="Van Etten J."/>
            <person name="Lomsadze A."/>
            <person name="Borodovsky M."/>
        </authorList>
    </citation>
    <scope>NUCLEOTIDE SEQUENCE [LARGE SCALE GENOMIC DNA]</scope>
    <source>
        <strain evidence="1 2">C-169</strain>
    </source>
</reference>
<name>I0YIA8_COCSC</name>
<dbReference type="KEGG" id="csl:COCSUDRAFT_34600"/>
<comment type="caution">
    <text evidence="1">The sequence shown here is derived from an EMBL/GenBank/DDBJ whole genome shotgun (WGS) entry which is preliminary data.</text>
</comment>
<dbReference type="GeneID" id="17036131"/>
<keyword evidence="2" id="KW-1185">Reference proteome</keyword>
<sequence>MIFTALTMLHGTWWYWLRNMGTIRLERFKRCLIFRQQGHICTAYVIPSQHTHTAHSNADKFTGPSISFPLTIIGAQSSFRSSSFRSNETVTMNTWYIYAQR</sequence>
<dbReference type="Proteomes" id="UP000007264">
    <property type="component" value="Unassembled WGS sequence"/>
</dbReference>
<evidence type="ECO:0000313" key="2">
    <source>
        <dbReference type="Proteomes" id="UP000007264"/>
    </source>
</evidence>
<protein>
    <submittedName>
        <fullName evidence="1">Uncharacterized protein</fullName>
    </submittedName>
</protein>